<dbReference type="Gene3D" id="3.30.300.290">
    <property type="match status" value="1"/>
</dbReference>
<evidence type="ECO:0000259" key="1">
    <source>
        <dbReference type="Pfam" id="PF18407"/>
    </source>
</evidence>
<dbReference type="PANTHER" id="PTHR19288">
    <property type="entry name" value="4-NITROPHENYLPHOSPHATASE-RELATED"/>
    <property type="match status" value="1"/>
</dbReference>
<dbReference type="GO" id="GO:0005737">
    <property type="term" value="C:cytoplasm"/>
    <property type="evidence" value="ECO:0007669"/>
    <property type="project" value="TreeGrafter"/>
</dbReference>
<dbReference type="PANTHER" id="PTHR19288:SF95">
    <property type="entry name" value="D-GLYCEROL 3-PHOSPHATE PHOSPHATASE"/>
    <property type="match status" value="1"/>
</dbReference>
<proteinExistence type="predicted"/>
<sequence>MGSIAQQYDCLLIDLDGTVFRGHRPTDGAVEVLDEVKSRKLFVTNNASRSADEVAAHLRELGFGVTADDVVTSAQSAARLLAGQVSPGSKVLIVGTDALAGEISAVGLRPVRNFDDDPVAVVQGLSMTLGWPDLAEAALAIRAGALWVAANVDPTLPTERGLLPGNGSLVAALRAATGVEPEVAGKPAPQLMNDAVDRGDFKAPLVVGDRLDTDIEGANNAGLPSLMVLTGVSTVHDAIYAEPVRRPTYIAHDLRCLRKDGDLLKVGPQPGWRVEVDSGAVRVRADGERPGDDLSVVRAVANAVWDAQLDGNSCALEAGDAEARDALQRWSLLHDT</sequence>
<dbReference type="RefSeq" id="WP_163712035.1">
    <property type="nucleotide sequence ID" value="NZ_BLKZ01000001.1"/>
</dbReference>
<keyword evidence="3" id="KW-1185">Reference proteome</keyword>
<dbReference type="InterPro" id="IPR006357">
    <property type="entry name" value="HAD-SF_hydro_IIA"/>
</dbReference>
<dbReference type="NCBIfam" id="TIGR01460">
    <property type="entry name" value="HAD-SF-IIA"/>
    <property type="match status" value="1"/>
</dbReference>
<evidence type="ECO:0000313" key="2">
    <source>
        <dbReference type="EMBL" id="GFG90416.1"/>
    </source>
</evidence>
<dbReference type="InterPro" id="IPR041065">
    <property type="entry name" value="GNAT-like"/>
</dbReference>
<dbReference type="Proteomes" id="UP000465360">
    <property type="component" value="Unassembled WGS sequence"/>
</dbReference>
<dbReference type="Gene3D" id="3.40.50.1000">
    <property type="entry name" value="HAD superfamily/HAD-like"/>
    <property type="match status" value="2"/>
</dbReference>
<dbReference type="EMBL" id="BLKZ01000001">
    <property type="protein sequence ID" value="GFG90416.1"/>
    <property type="molecule type" value="Genomic_DNA"/>
</dbReference>
<dbReference type="Pfam" id="PF13344">
    <property type="entry name" value="Hydrolase_6"/>
    <property type="match status" value="1"/>
</dbReference>
<feature type="domain" description="GCN5-related N-acetyltransferase-like" evidence="1">
    <location>
        <begin position="269"/>
        <end position="332"/>
    </location>
</feature>
<organism evidence="2 3">
    <name type="scientific">Mycobacterium bourgelatii</name>
    <dbReference type="NCBI Taxonomy" id="1273442"/>
    <lineage>
        <taxon>Bacteria</taxon>
        <taxon>Bacillati</taxon>
        <taxon>Actinomycetota</taxon>
        <taxon>Actinomycetes</taxon>
        <taxon>Mycobacteriales</taxon>
        <taxon>Mycobacteriaceae</taxon>
        <taxon>Mycobacterium</taxon>
    </lineage>
</organism>
<accession>A0A7I9YP16</accession>
<dbReference type="AlphaFoldDB" id="A0A7I9YP16"/>
<name>A0A7I9YP16_MYCBU</name>
<dbReference type="InterPro" id="IPR023214">
    <property type="entry name" value="HAD_sf"/>
</dbReference>
<dbReference type="GO" id="GO:0016791">
    <property type="term" value="F:phosphatase activity"/>
    <property type="evidence" value="ECO:0007669"/>
    <property type="project" value="TreeGrafter"/>
</dbReference>
<dbReference type="InterPro" id="IPR036412">
    <property type="entry name" value="HAD-like_sf"/>
</dbReference>
<comment type="caution">
    <text evidence="2">The sequence shown here is derived from an EMBL/GenBank/DDBJ whole genome shotgun (WGS) entry which is preliminary data.</text>
</comment>
<dbReference type="Pfam" id="PF13242">
    <property type="entry name" value="Hydrolase_like"/>
    <property type="match status" value="1"/>
</dbReference>
<dbReference type="SUPFAM" id="SSF56784">
    <property type="entry name" value="HAD-like"/>
    <property type="match status" value="1"/>
</dbReference>
<evidence type="ECO:0000313" key="3">
    <source>
        <dbReference type="Proteomes" id="UP000465360"/>
    </source>
</evidence>
<protein>
    <submittedName>
        <fullName evidence="2">Phosphatase</fullName>
    </submittedName>
</protein>
<dbReference type="Pfam" id="PF18407">
    <property type="entry name" value="GNAT_like"/>
    <property type="match status" value="1"/>
</dbReference>
<reference evidence="2 3" key="1">
    <citation type="journal article" date="2019" name="Emerg. Microbes Infect.">
        <title>Comprehensive subspecies identification of 175 nontuberculous mycobacteria species based on 7547 genomic profiles.</title>
        <authorList>
            <person name="Matsumoto Y."/>
            <person name="Kinjo T."/>
            <person name="Motooka D."/>
            <person name="Nabeya D."/>
            <person name="Jung N."/>
            <person name="Uechi K."/>
            <person name="Horii T."/>
            <person name="Iida T."/>
            <person name="Fujita J."/>
            <person name="Nakamura S."/>
        </authorList>
    </citation>
    <scope>NUCLEOTIDE SEQUENCE [LARGE SCALE GENOMIC DNA]</scope>
    <source>
        <strain evidence="2 3">JCM 30725</strain>
    </source>
</reference>
<gene>
    <name evidence="2" type="ORF">MBOU_24580</name>
</gene>